<keyword evidence="7" id="KW-1278">Translocase</keyword>
<dbReference type="InterPro" id="IPR003593">
    <property type="entry name" value="AAA+_ATPase"/>
</dbReference>
<dbReference type="InterPro" id="IPR027417">
    <property type="entry name" value="P-loop_NTPase"/>
</dbReference>
<dbReference type="SMART" id="SM00382">
    <property type="entry name" value="AAA"/>
    <property type="match status" value="2"/>
</dbReference>
<keyword evidence="4" id="KW-0677">Repeat</keyword>
<dbReference type="eggNOG" id="COG1129">
    <property type="taxonomic scope" value="Bacteria"/>
</dbReference>
<dbReference type="OrthoDB" id="9771863at2"/>
<evidence type="ECO:0000256" key="3">
    <source>
        <dbReference type="ARBA" id="ARBA00022475"/>
    </source>
</evidence>
<evidence type="ECO:0000313" key="11">
    <source>
        <dbReference type="Proteomes" id="UP000005435"/>
    </source>
</evidence>
<proteinExistence type="predicted"/>
<organism evidence="10 11">
    <name type="scientific">Acetivibrio clariflavus (strain DSM 19732 / NBRC 101661 / EBR45)</name>
    <name type="common">Clostridium clariflavum</name>
    <dbReference type="NCBI Taxonomy" id="720554"/>
    <lineage>
        <taxon>Bacteria</taxon>
        <taxon>Bacillati</taxon>
        <taxon>Bacillota</taxon>
        <taxon>Clostridia</taxon>
        <taxon>Eubacteriales</taxon>
        <taxon>Oscillospiraceae</taxon>
        <taxon>Acetivibrio</taxon>
    </lineage>
</organism>
<evidence type="ECO:0000256" key="8">
    <source>
        <dbReference type="ARBA" id="ARBA00023136"/>
    </source>
</evidence>
<sequence>MDYIISFENITKKFGGTTALSGVSFNIKRGEVHCLCGENGAGKSTLMNICAGVIQPTSGVIRINGQETKITGVSHSEKLGFSIVHQEVPLCLNMSIAHNIFLGSSKSTKGIFLDEKFMEKETEILLKEFKLNRRPSDLVGDLSIAEQSIVQIAKAVYFKPKILILDEPTAALTNDQREVMFDIIKKLKKEIGTTIIYISHRLEEIMEIGDTITVLRDGQFVKTVSVADITVDELVSLMVGRELSNEHAVSYKTGERLLKVNNLTRKGEFENVSFELNKGEILGLGGFVGAGRSEVLMSIFGFNKPDSGEIFIEDKPVNIKSPADAIKQGLALIPENRRDDALIEPMTIMQNAQMVILKDLIKGVLIDKKLSNDKMDEMVNKYKIKANNVNLPILTLSGGNQQKVIIARWISNNPKILLCDEPTRGIDVGAKAEVYSILRSIAKEGIGIIVVSSELPELLALSDRILVMHEGRITGQMMREEATEEKFMRLAAAVG</sequence>
<dbReference type="RefSeq" id="WP_014254120.1">
    <property type="nucleotide sequence ID" value="NC_016627.1"/>
</dbReference>
<gene>
    <name evidence="10" type="ordered locus">Clocl_0792</name>
</gene>
<dbReference type="PROSITE" id="PS00211">
    <property type="entry name" value="ABC_TRANSPORTER_1"/>
    <property type="match status" value="1"/>
</dbReference>
<keyword evidence="3" id="KW-1003">Cell membrane</keyword>
<dbReference type="KEGG" id="ccl:Clocl_0792"/>
<dbReference type="Proteomes" id="UP000005435">
    <property type="component" value="Chromosome"/>
</dbReference>
<evidence type="ECO:0000256" key="6">
    <source>
        <dbReference type="ARBA" id="ARBA00022840"/>
    </source>
</evidence>
<dbReference type="InterPro" id="IPR050107">
    <property type="entry name" value="ABC_carbohydrate_import_ATPase"/>
</dbReference>
<keyword evidence="2" id="KW-0813">Transport</keyword>
<evidence type="ECO:0000256" key="4">
    <source>
        <dbReference type="ARBA" id="ARBA00022737"/>
    </source>
</evidence>
<dbReference type="STRING" id="720554.Clocl_0792"/>
<dbReference type="EMBL" id="CP003065">
    <property type="protein sequence ID" value="AEV67492.1"/>
    <property type="molecule type" value="Genomic_DNA"/>
</dbReference>
<dbReference type="FunFam" id="3.40.50.300:FF:000127">
    <property type="entry name" value="Ribose import ATP-binding protein RbsA"/>
    <property type="match status" value="1"/>
</dbReference>
<keyword evidence="5" id="KW-0547">Nucleotide-binding</keyword>
<reference evidence="11" key="1">
    <citation type="submission" date="2011-12" db="EMBL/GenBank/DDBJ databases">
        <title>Complete sequence of Clostridium clariflavum DSM 19732.</title>
        <authorList>
            <consortium name="US DOE Joint Genome Institute"/>
            <person name="Lucas S."/>
            <person name="Han J."/>
            <person name="Lapidus A."/>
            <person name="Cheng J.-F."/>
            <person name="Goodwin L."/>
            <person name="Pitluck S."/>
            <person name="Peters L."/>
            <person name="Teshima H."/>
            <person name="Detter J.C."/>
            <person name="Han C."/>
            <person name="Tapia R."/>
            <person name="Land M."/>
            <person name="Hauser L."/>
            <person name="Kyrpides N."/>
            <person name="Ivanova N."/>
            <person name="Pagani I."/>
            <person name="Kitzmiller T."/>
            <person name="Lynd L."/>
            <person name="Izquierdo J."/>
            <person name="Woyke T."/>
        </authorList>
    </citation>
    <scope>NUCLEOTIDE SEQUENCE [LARGE SCALE GENOMIC DNA]</scope>
    <source>
        <strain evidence="11">DSM 19732 / NBRC 101661 / EBR45</strain>
    </source>
</reference>
<evidence type="ECO:0000256" key="7">
    <source>
        <dbReference type="ARBA" id="ARBA00022967"/>
    </source>
</evidence>
<dbReference type="PROSITE" id="PS50893">
    <property type="entry name" value="ABC_TRANSPORTER_2"/>
    <property type="match status" value="2"/>
</dbReference>
<keyword evidence="8" id="KW-0472">Membrane</keyword>
<evidence type="ECO:0000256" key="1">
    <source>
        <dbReference type="ARBA" id="ARBA00004202"/>
    </source>
</evidence>
<dbReference type="GO" id="GO:0005886">
    <property type="term" value="C:plasma membrane"/>
    <property type="evidence" value="ECO:0007669"/>
    <property type="project" value="UniProtKB-SubCell"/>
</dbReference>
<dbReference type="Pfam" id="PF00005">
    <property type="entry name" value="ABC_tran"/>
    <property type="match status" value="2"/>
</dbReference>
<reference evidence="10 11" key="2">
    <citation type="journal article" date="2012" name="Stand. Genomic Sci.">
        <title>Complete Genome Sequence of Clostridium clariflavum DSM 19732.</title>
        <authorList>
            <person name="Izquierdo J.A."/>
            <person name="Goodwin L."/>
            <person name="Davenport K.W."/>
            <person name="Teshima H."/>
            <person name="Bruce D."/>
            <person name="Detter C."/>
            <person name="Tapia R."/>
            <person name="Han S."/>
            <person name="Land M."/>
            <person name="Hauser L."/>
            <person name="Jeffries C.D."/>
            <person name="Han J."/>
            <person name="Pitluck S."/>
            <person name="Nolan M."/>
            <person name="Chen A."/>
            <person name="Huntemann M."/>
            <person name="Mavromatis K."/>
            <person name="Mikhailova N."/>
            <person name="Liolios K."/>
            <person name="Woyke T."/>
            <person name="Lynd L.R."/>
        </authorList>
    </citation>
    <scope>NUCLEOTIDE SEQUENCE [LARGE SCALE GENOMIC DNA]</scope>
    <source>
        <strain evidence="11">DSM 19732 / NBRC 101661 / EBR45</strain>
    </source>
</reference>
<dbReference type="PANTHER" id="PTHR43790">
    <property type="entry name" value="CARBOHYDRATE TRANSPORT ATP-BINDING PROTEIN MG119-RELATED"/>
    <property type="match status" value="1"/>
</dbReference>
<dbReference type="Gene3D" id="3.40.50.300">
    <property type="entry name" value="P-loop containing nucleotide triphosphate hydrolases"/>
    <property type="match status" value="2"/>
</dbReference>
<evidence type="ECO:0000313" key="10">
    <source>
        <dbReference type="EMBL" id="AEV67492.1"/>
    </source>
</evidence>
<dbReference type="PANTHER" id="PTHR43790:SF9">
    <property type="entry name" value="GALACTOFURANOSE TRANSPORTER ATP-BINDING PROTEIN YTFR"/>
    <property type="match status" value="1"/>
</dbReference>
<keyword evidence="10" id="KW-0762">Sugar transport</keyword>
<protein>
    <submittedName>
        <fullName evidence="10">ABC-type sugar transport system, ATPase component</fullName>
    </submittedName>
</protein>
<feature type="domain" description="ABC transporter" evidence="9">
    <location>
        <begin position="5"/>
        <end position="242"/>
    </location>
</feature>
<dbReference type="InterPro" id="IPR017871">
    <property type="entry name" value="ABC_transporter-like_CS"/>
</dbReference>
<dbReference type="HOGENOM" id="CLU_000604_92_3_9"/>
<dbReference type="CDD" id="cd03216">
    <property type="entry name" value="ABC_Carb_Monos_I"/>
    <property type="match status" value="1"/>
</dbReference>
<keyword evidence="11" id="KW-1185">Reference proteome</keyword>
<dbReference type="GO" id="GO:0016887">
    <property type="term" value="F:ATP hydrolysis activity"/>
    <property type="evidence" value="ECO:0007669"/>
    <property type="project" value="InterPro"/>
</dbReference>
<dbReference type="GO" id="GO:0005524">
    <property type="term" value="F:ATP binding"/>
    <property type="evidence" value="ECO:0007669"/>
    <property type="project" value="UniProtKB-KW"/>
</dbReference>
<dbReference type="SUPFAM" id="SSF52540">
    <property type="entry name" value="P-loop containing nucleoside triphosphate hydrolases"/>
    <property type="match status" value="2"/>
</dbReference>
<keyword evidence="6" id="KW-0067">ATP-binding</keyword>
<feature type="domain" description="ABC transporter" evidence="9">
    <location>
        <begin position="252"/>
        <end position="495"/>
    </location>
</feature>
<dbReference type="CDD" id="cd03215">
    <property type="entry name" value="ABC_Carb_Monos_II"/>
    <property type="match status" value="1"/>
</dbReference>
<evidence type="ECO:0000256" key="2">
    <source>
        <dbReference type="ARBA" id="ARBA00022448"/>
    </source>
</evidence>
<dbReference type="InterPro" id="IPR003439">
    <property type="entry name" value="ABC_transporter-like_ATP-bd"/>
</dbReference>
<accession>G8LVS5</accession>
<evidence type="ECO:0000256" key="5">
    <source>
        <dbReference type="ARBA" id="ARBA00022741"/>
    </source>
</evidence>
<dbReference type="AlphaFoldDB" id="G8LVS5"/>
<comment type="subcellular location">
    <subcellularLocation>
        <location evidence="1">Cell membrane</location>
        <topology evidence="1">Peripheral membrane protein</topology>
    </subcellularLocation>
</comment>
<name>G8LVS5_ACECE</name>
<evidence type="ECO:0000259" key="9">
    <source>
        <dbReference type="PROSITE" id="PS50893"/>
    </source>
</evidence>